<accession>X1UQB0</accession>
<gene>
    <name evidence="1" type="ORF">S12H4_30172</name>
</gene>
<evidence type="ECO:0000313" key="1">
    <source>
        <dbReference type="EMBL" id="GAJ02066.1"/>
    </source>
</evidence>
<name>X1UQB0_9ZZZZ</name>
<comment type="caution">
    <text evidence="1">The sequence shown here is derived from an EMBL/GenBank/DDBJ whole genome shotgun (WGS) entry which is preliminary data.</text>
</comment>
<dbReference type="EMBL" id="BARW01017469">
    <property type="protein sequence ID" value="GAJ02066.1"/>
    <property type="molecule type" value="Genomic_DNA"/>
</dbReference>
<protein>
    <submittedName>
        <fullName evidence="1">Uncharacterized protein</fullName>
    </submittedName>
</protein>
<organism evidence="1">
    <name type="scientific">marine sediment metagenome</name>
    <dbReference type="NCBI Taxonomy" id="412755"/>
    <lineage>
        <taxon>unclassified sequences</taxon>
        <taxon>metagenomes</taxon>
        <taxon>ecological metagenomes</taxon>
    </lineage>
</organism>
<dbReference type="AlphaFoldDB" id="X1UQB0"/>
<sequence length="34" mass="3980">MYFVKWAIKKELKVFNLANKKSKTMTPSVGEFSK</sequence>
<reference evidence="1" key="1">
    <citation type="journal article" date="2014" name="Front. Microbiol.">
        <title>High frequency of phylogenetically diverse reductive dehalogenase-homologous genes in deep subseafloor sedimentary metagenomes.</title>
        <authorList>
            <person name="Kawai M."/>
            <person name="Futagami T."/>
            <person name="Toyoda A."/>
            <person name="Takaki Y."/>
            <person name="Nishi S."/>
            <person name="Hori S."/>
            <person name="Arai W."/>
            <person name="Tsubouchi T."/>
            <person name="Morono Y."/>
            <person name="Uchiyama I."/>
            <person name="Ito T."/>
            <person name="Fujiyama A."/>
            <person name="Inagaki F."/>
            <person name="Takami H."/>
        </authorList>
    </citation>
    <scope>NUCLEOTIDE SEQUENCE</scope>
    <source>
        <strain evidence="1">Expedition CK06-06</strain>
    </source>
</reference>
<proteinExistence type="predicted"/>
<feature type="non-terminal residue" evidence="1">
    <location>
        <position position="34"/>
    </location>
</feature>